<gene>
    <name evidence="1" type="ORF">PEPS_37210</name>
</gene>
<geneLocation type="plasmid" evidence="1 2">
    <name>pPP2</name>
</geneLocation>
<evidence type="ECO:0000313" key="2">
    <source>
        <dbReference type="Proteomes" id="UP001354989"/>
    </source>
</evidence>
<dbReference type="EMBL" id="AP025294">
    <property type="protein sequence ID" value="BDD01441.1"/>
    <property type="molecule type" value="Genomic_DNA"/>
</dbReference>
<reference evidence="1 2" key="1">
    <citation type="submission" date="2021-12" db="EMBL/GenBank/DDBJ databases">
        <title>Genome sequencing of bacteria with rrn-lacking chromosome and rrn-plasmid.</title>
        <authorList>
            <person name="Anda M."/>
            <person name="Iwasaki W."/>
        </authorList>
    </citation>
    <scope>NUCLEOTIDE SEQUENCE [LARGE SCALE GENOMIC DNA]</scope>
    <source>
        <strain evidence="1 2">NBRC 101262</strain>
        <plasmid evidence="1 2">pPP2</plasmid>
    </source>
</reference>
<proteinExistence type="predicted"/>
<dbReference type="Proteomes" id="UP001354989">
    <property type="component" value="Plasmid pPP2"/>
</dbReference>
<evidence type="ECO:0000313" key="1">
    <source>
        <dbReference type="EMBL" id="BDD01441.1"/>
    </source>
</evidence>
<sequence length="166" mass="18911">MTTNSSESIPEMMQPNWTGLEIESFPVKFGQVLKFNGFSAEMSAIVLDFNEDENGQWIGVCFIDQNRLFGRQIPSGMINTKCLDLLDLTYIQRDALIDFEVLEIIAVNKTKVGIGSQSPATNFSEIKRDFDRGIEQRKKEQTLCDKGLSDLNPVRECYFDIKKIKN</sequence>
<organism evidence="1 2">
    <name type="scientific">Persicobacter psychrovividus</name>
    <dbReference type="NCBI Taxonomy" id="387638"/>
    <lineage>
        <taxon>Bacteria</taxon>
        <taxon>Pseudomonadati</taxon>
        <taxon>Bacteroidota</taxon>
        <taxon>Cytophagia</taxon>
        <taxon>Cytophagales</taxon>
        <taxon>Persicobacteraceae</taxon>
        <taxon>Persicobacter</taxon>
    </lineage>
</organism>
<protein>
    <submittedName>
        <fullName evidence="1">Uncharacterized protein</fullName>
    </submittedName>
</protein>
<keyword evidence="2" id="KW-1185">Reference proteome</keyword>
<name>A0ABM7VKC7_9BACT</name>
<keyword evidence="1" id="KW-0614">Plasmid</keyword>
<accession>A0ABM7VKC7</accession>